<evidence type="ECO:0000313" key="5">
    <source>
        <dbReference type="Proteomes" id="UP000887574"/>
    </source>
</evidence>
<reference evidence="6" key="1">
    <citation type="submission" date="2022-11" db="UniProtKB">
        <authorList>
            <consortium name="WormBaseParasite"/>
        </authorList>
    </citation>
    <scope>IDENTIFICATION</scope>
</reference>
<evidence type="ECO:0000259" key="4">
    <source>
        <dbReference type="PROSITE" id="PS01031"/>
    </source>
</evidence>
<dbReference type="InterPro" id="IPR002068">
    <property type="entry name" value="A-crystallin/Hsp20_dom"/>
</dbReference>
<name>A0A915CVJ3_9BILA</name>
<proteinExistence type="inferred from homology"/>
<dbReference type="Proteomes" id="UP000887574">
    <property type="component" value="Unplaced"/>
</dbReference>
<dbReference type="PRINTS" id="PR00299">
    <property type="entry name" value="ACRYSTALLIN"/>
</dbReference>
<dbReference type="GO" id="GO:0042026">
    <property type="term" value="P:protein refolding"/>
    <property type="evidence" value="ECO:0007669"/>
    <property type="project" value="TreeGrafter"/>
</dbReference>
<dbReference type="CDD" id="cd06526">
    <property type="entry name" value="metazoan_ACD"/>
    <property type="match status" value="1"/>
</dbReference>
<dbReference type="GO" id="GO:0051082">
    <property type="term" value="F:unfolded protein binding"/>
    <property type="evidence" value="ECO:0007669"/>
    <property type="project" value="TreeGrafter"/>
</dbReference>
<keyword evidence="5" id="KW-1185">Reference proteome</keyword>
<protein>
    <submittedName>
        <fullName evidence="6">SHSP domain-containing protein</fullName>
    </submittedName>
</protein>
<evidence type="ECO:0000256" key="3">
    <source>
        <dbReference type="SAM" id="MobiDB-lite"/>
    </source>
</evidence>
<sequence>MMLRDHAAQLSFGQNGEFNYRVDVSGFRPEEMNVNVEGDDIIVQGQHKSGNEDEQVQRSFYRRVRIPQGIHRESIQCNLDERGRLYVTGKKLQKDQEQSRSIPIGFKKSEALTDMSSDKQAEQNGANRQ</sequence>
<dbReference type="GO" id="GO:0036498">
    <property type="term" value="P:IRE1-mediated unfolded protein response"/>
    <property type="evidence" value="ECO:0007669"/>
    <property type="project" value="TreeGrafter"/>
</dbReference>
<organism evidence="5 6">
    <name type="scientific">Ditylenchus dipsaci</name>
    <dbReference type="NCBI Taxonomy" id="166011"/>
    <lineage>
        <taxon>Eukaryota</taxon>
        <taxon>Metazoa</taxon>
        <taxon>Ecdysozoa</taxon>
        <taxon>Nematoda</taxon>
        <taxon>Chromadorea</taxon>
        <taxon>Rhabditida</taxon>
        <taxon>Tylenchina</taxon>
        <taxon>Tylenchomorpha</taxon>
        <taxon>Sphaerularioidea</taxon>
        <taxon>Anguinidae</taxon>
        <taxon>Anguininae</taxon>
        <taxon>Ditylenchus</taxon>
    </lineage>
</organism>
<dbReference type="InterPro" id="IPR008978">
    <property type="entry name" value="HSP20-like_chaperone"/>
</dbReference>
<dbReference type="InterPro" id="IPR001436">
    <property type="entry name" value="Alpha-crystallin/sHSP_animal"/>
</dbReference>
<dbReference type="GO" id="GO:0005634">
    <property type="term" value="C:nucleus"/>
    <property type="evidence" value="ECO:0007669"/>
    <property type="project" value="TreeGrafter"/>
</dbReference>
<dbReference type="Gene3D" id="2.60.40.790">
    <property type="match status" value="1"/>
</dbReference>
<dbReference type="AlphaFoldDB" id="A0A915CVJ3"/>
<evidence type="ECO:0000256" key="2">
    <source>
        <dbReference type="RuleBase" id="RU003616"/>
    </source>
</evidence>
<feature type="compositionally biased region" description="Basic and acidic residues" evidence="3">
    <location>
        <begin position="107"/>
        <end position="121"/>
    </location>
</feature>
<comment type="similarity">
    <text evidence="1 2">Belongs to the small heat shock protein (HSP20) family.</text>
</comment>
<dbReference type="GO" id="GO:0005737">
    <property type="term" value="C:cytoplasm"/>
    <property type="evidence" value="ECO:0007669"/>
    <property type="project" value="TreeGrafter"/>
</dbReference>
<dbReference type="PROSITE" id="PS01031">
    <property type="entry name" value="SHSP"/>
    <property type="match status" value="1"/>
</dbReference>
<dbReference type="PANTHER" id="PTHR45640">
    <property type="entry name" value="HEAT SHOCK PROTEIN HSP-12.2-RELATED"/>
    <property type="match status" value="1"/>
</dbReference>
<accession>A0A915CVJ3</accession>
<dbReference type="SUPFAM" id="SSF49764">
    <property type="entry name" value="HSP20-like chaperones"/>
    <property type="match status" value="1"/>
</dbReference>
<evidence type="ECO:0000313" key="6">
    <source>
        <dbReference type="WBParaSite" id="jg12610"/>
    </source>
</evidence>
<dbReference type="PANTHER" id="PTHR45640:SF29">
    <property type="entry name" value="SHSP DOMAIN-CONTAINING PROTEIN"/>
    <property type="match status" value="1"/>
</dbReference>
<dbReference type="WBParaSite" id="jg12610">
    <property type="protein sequence ID" value="jg12610"/>
    <property type="gene ID" value="jg12610"/>
</dbReference>
<feature type="region of interest" description="Disordered" evidence="3">
    <location>
        <begin position="91"/>
        <end position="129"/>
    </location>
</feature>
<dbReference type="GO" id="GO:0009408">
    <property type="term" value="P:response to heat"/>
    <property type="evidence" value="ECO:0007669"/>
    <property type="project" value="TreeGrafter"/>
</dbReference>
<dbReference type="Pfam" id="PF00011">
    <property type="entry name" value="HSP20"/>
    <property type="match status" value="1"/>
</dbReference>
<feature type="domain" description="SHSP" evidence="4">
    <location>
        <begin position="1"/>
        <end position="107"/>
    </location>
</feature>
<evidence type="ECO:0000256" key="1">
    <source>
        <dbReference type="PROSITE-ProRule" id="PRU00285"/>
    </source>
</evidence>